<accession>A0A9Q8WN27</accession>
<dbReference type="AlphaFoldDB" id="A0A9Q8WN27"/>
<name>A0A9Q8WN27_9PEZI</name>
<protein>
    <submittedName>
        <fullName evidence="1">Uncharacterized protein</fullName>
    </submittedName>
</protein>
<reference evidence="1" key="1">
    <citation type="journal article" date="2021" name="Mol. Plant Microbe Interact.">
        <title>Complete Genome Sequence of the Plant-Pathogenic Fungus Colletotrichum lupini.</title>
        <authorList>
            <person name="Baroncelli R."/>
            <person name="Pensec F."/>
            <person name="Da Lio D."/>
            <person name="Boufleur T."/>
            <person name="Vicente I."/>
            <person name="Sarrocco S."/>
            <person name="Picot A."/>
            <person name="Baraldi E."/>
            <person name="Sukno S."/>
            <person name="Thon M."/>
            <person name="Le Floch G."/>
        </authorList>
    </citation>
    <scope>NUCLEOTIDE SEQUENCE</scope>
    <source>
        <strain evidence="1">IMI 504893</strain>
    </source>
</reference>
<dbReference type="EMBL" id="CP019480">
    <property type="protein sequence ID" value="UQC89678.1"/>
    <property type="molecule type" value="Genomic_DNA"/>
</dbReference>
<evidence type="ECO:0000313" key="1">
    <source>
        <dbReference type="EMBL" id="UQC89678.1"/>
    </source>
</evidence>
<evidence type="ECO:0000313" key="2">
    <source>
        <dbReference type="Proteomes" id="UP000830671"/>
    </source>
</evidence>
<keyword evidence="2" id="KW-1185">Reference proteome</keyword>
<dbReference type="KEGG" id="clup:CLUP02_15209"/>
<dbReference type="RefSeq" id="XP_049151279.1">
    <property type="nucleotide sequence ID" value="XM_049294133.1"/>
</dbReference>
<sequence length="235" mass="25547">MQRSVFSDDVLGLAIPLVPSCLWTIATTAALDIGPMRDGIEHWVSIGSIRKPSSPALAARRASCNPDPVTGSGGGFDTAATGRRLVSLDTLGLWKLPIIIPMLHHTISKAACVLFWGDDRVRGRWPFSSGTKELRRGVSVCQALLEISQVPLIRRLGPANDGLLLRAQTDEHIIPSSNLLCEKAPALPSPPSLFQTFPWATGILEKANDELTEIPHVQPVGETGEMRCHRHWAFP</sequence>
<dbReference type="GeneID" id="73349143"/>
<proteinExistence type="predicted"/>
<dbReference type="Proteomes" id="UP000830671">
    <property type="component" value="Chromosome 8"/>
</dbReference>
<gene>
    <name evidence="1" type="ORF">CLUP02_15209</name>
</gene>
<organism evidence="1 2">
    <name type="scientific">Colletotrichum lupini</name>
    <dbReference type="NCBI Taxonomy" id="145971"/>
    <lineage>
        <taxon>Eukaryota</taxon>
        <taxon>Fungi</taxon>
        <taxon>Dikarya</taxon>
        <taxon>Ascomycota</taxon>
        <taxon>Pezizomycotina</taxon>
        <taxon>Sordariomycetes</taxon>
        <taxon>Hypocreomycetidae</taxon>
        <taxon>Glomerellales</taxon>
        <taxon>Glomerellaceae</taxon>
        <taxon>Colletotrichum</taxon>
        <taxon>Colletotrichum acutatum species complex</taxon>
    </lineage>
</organism>